<dbReference type="OrthoDB" id="6509908at2759"/>
<reference evidence="2 3" key="1">
    <citation type="submission" date="2014-04" db="EMBL/GenBank/DDBJ databases">
        <authorList>
            <consortium name="DOE Joint Genome Institute"/>
            <person name="Kuo A."/>
            <person name="Kohler A."/>
            <person name="Nagy L.G."/>
            <person name="Floudas D."/>
            <person name="Copeland A."/>
            <person name="Barry K.W."/>
            <person name="Cichocki N."/>
            <person name="Veneault-Fourrey C."/>
            <person name="LaButti K."/>
            <person name="Lindquist E.A."/>
            <person name="Lipzen A."/>
            <person name="Lundell T."/>
            <person name="Morin E."/>
            <person name="Murat C."/>
            <person name="Sun H."/>
            <person name="Tunlid A."/>
            <person name="Henrissat B."/>
            <person name="Grigoriev I.V."/>
            <person name="Hibbett D.S."/>
            <person name="Martin F."/>
            <person name="Nordberg H.P."/>
            <person name="Cantor M.N."/>
            <person name="Hua S.X."/>
        </authorList>
    </citation>
    <scope>NUCLEOTIDE SEQUENCE [LARGE SCALE GENOMIC DNA]</scope>
    <source>
        <strain evidence="2 3">Foug A</strain>
    </source>
</reference>
<accession>A0A0C3DT62</accession>
<dbReference type="EMBL" id="KN822032">
    <property type="protein sequence ID" value="KIM63815.1"/>
    <property type="molecule type" value="Genomic_DNA"/>
</dbReference>
<sequence>MVGISPRNPSPGVDLSLLCIIFSRLLAQREGPIAGAMCTKYGGFEAVGLYCGGVIVIGCILLAITRHLALGKWAGKF</sequence>
<feature type="transmembrane region" description="Helical" evidence="1">
    <location>
        <begin position="47"/>
        <end position="69"/>
    </location>
</feature>
<organism evidence="2 3">
    <name type="scientific">Scleroderma citrinum Foug A</name>
    <dbReference type="NCBI Taxonomy" id="1036808"/>
    <lineage>
        <taxon>Eukaryota</taxon>
        <taxon>Fungi</taxon>
        <taxon>Dikarya</taxon>
        <taxon>Basidiomycota</taxon>
        <taxon>Agaricomycotina</taxon>
        <taxon>Agaricomycetes</taxon>
        <taxon>Agaricomycetidae</taxon>
        <taxon>Boletales</taxon>
        <taxon>Sclerodermatineae</taxon>
        <taxon>Sclerodermataceae</taxon>
        <taxon>Scleroderma</taxon>
    </lineage>
</organism>
<dbReference type="STRING" id="1036808.A0A0C3DT62"/>
<keyword evidence="1" id="KW-0812">Transmembrane</keyword>
<dbReference type="InParanoid" id="A0A0C3DT62"/>
<dbReference type="AlphaFoldDB" id="A0A0C3DT62"/>
<gene>
    <name evidence="2" type="ORF">SCLCIDRAFT_1170315</name>
</gene>
<reference evidence="3" key="2">
    <citation type="submission" date="2015-01" db="EMBL/GenBank/DDBJ databases">
        <title>Evolutionary Origins and Diversification of the Mycorrhizal Mutualists.</title>
        <authorList>
            <consortium name="DOE Joint Genome Institute"/>
            <consortium name="Mycorrhizal Genomics Consortium"/>
            <person name="Kohler A."/>
            <person name="Kuo A."/>
            <person name="Nagy L.G."/>
            <person name="Floudas D."/>
            <person name="Copeland A."/>
            <person name="Barry K.W."/>
            <person name="Cichocki N."/>
            <person name="Veneault-Fourrey C."/>
            <person name="LaButti K."/>
            <person name="Lindquist E.A."/>
            <person name="Lipzen A."/>
            <person name="Lundell T."/>
            <person name="Morin E."/>
            <person name="Murat C."/>
            <person name="Riley R."/>
            <person name="Ohm R."/>
            <person name="Sun H."/>
            <person name="Tunlid A."/>
            <person name="Henrissat B."/>
            <person name="Grigoriev I.V."/>
            <person name="Hibbett D.S."/>
            <person name="Martin F."/>
        </authorList>
    </citation>
    <scope>NUCLEOTIDE SEQUENCE [LARGE SCALE GENOMIC DNA]</scope>
    <source>
        <strain evidence="3">Foug A</strain>
    </source>
</reference>
<keyword evidence="1" id="KW-1133">Transmembrane helix</keyword>
<keyword evidence="1" id="KW-0472">Membrane</keyword>
<dbReference type="Proteomes" id="UP000053989">
    <property type="component" value="Unassembled WGS sequence"/>
</dbReference>
<dbReference type="HOGENOM" id="CLU_2639546_0_0_1"/>
<keyword evidence="3" id="KW-1185">Reference proteome</keyword>
<proteinExistence type="predicted"/>
<protein>
    <submittedName>
        <fullName evidence="2">Uncharacterized protein</fullName>
    </submittedName>
</protein>
<name>A0A0C3DT62_9AGAM</name>
<evidence type="ECO:0000256" key="1">
    <source>
        <dbReference type="SAM" id="Phobius"/>
    </source>
</evidence>
<evidence type="ECO:0000313" key="2">
    <source>
        <dbReference type="EMBL" id="KIM63815.1"/>
    </source>
</evidence>
<evidence type="ECO:0000313" key="3">
    <source>
        <dbReference type="Proteomes" id="UP000053989"/>
    </source>
</evidence>